<reference evidence="1" key="1">
    <citation type="submission" date="2022-11" db="EMBL/GenBank/DDBJ databases">
        <title>Genome Sequence of Boeremia exigua.</title>
        <authorList>
            <person name="Buettner E."/>
        </authorList>
    </citation>
    <scope>NUCLEOTIDE SEQUENCE</scope>
    <source>
        <strain evidence="1">CU02</strain>
    </source>
</reference>
<dbReference type="Proteomes" id="UP001153331">
    <property type="component" value="Unassembled WGS sequence"/>
</dbReference>
<organism evidence="1 2">
    <name type="scientific">Boeremia exigua</name>
    <dbReference type="NCBI Taxonomy" id="749465"/>
    <lineage>
        <taxon>Eukaryota</taxon>
        <taxon>Fungi</taxon>
        <taxon>Dikarya</taxon>
        <taxon>Ascomycota</taxon>
        <taxon>Pezizomycotina</taxon>
        <taxon>Dothideomycetes</taxon>
        <taxon>Pleosporomycetidae</taxon>
        <taxon>Pleosporales</taxon>
        <taxon>Pleosporineae</taxon>
        <taxon>Didymellaceae</taxon>
        <taxon>Boeremia</taxon>
    </lineage>
</organism>
<sequence length="424" mass="45433">MTAARIPSSPAVQDDPHHDQLLQRLEAIELRSTARPAPATTALSSSDTSAPPNQDGEDQDESHSATHQPPRVPSYRVPEQSGTLPGASDTMGEVNALARQLSNTSDDNPVSRRPSTPRSQTDPAHASMPTYSTKPRNRSPYARSHLRSQSGHSALAPPMTRAHSLPIVMQTTIGYQQPVGRLTLSPSPMPLDRPSSPLRSPKPRSPRTVEPRLSTTGMQERYGSGIRPASVGSFEGAPSVCDIAEDAELELTPRAVSSSSMSSLYSSAGSLSRRRRPASPLYHVAIPFGAPATSTPAVSTPTSATSSPMLAPSKFNEHYPSSFASSSVPSTPTSMRSRSPSISSLETIEDSPDAEDLALEAERIAQLKAAADREDGGEPRRSSLDVPEGRGRSFNFGKRDSRKRWSVCGGERRVDLSLGTVWED</sequence>
<evidence type="ECO:0000313" key="2">
    <source>
        <dbReference type="Proteomes" id="UP001153331"/>
    </source>
</evidence>
<dbReference type="EMBL" id="JAPHNI010000001">
    <property type="protein sequence ID" value="KAJ8119139.1"/>
    <property type="molecule type" value="Genomic_DNA"/>
</dbReference>
<proteinExistence type="predicted"/>
<accession>A0ACC2IVM1</accession>
<protein>
    <submittedName>
        <fullName evidence="1">Uncharacterized protein</fullName>
    </submittedName>
</protein>
<comment type="caution">
    <text evidence="1">The sequence shown here is derived from an EMBL/GenBank/DDBJ whole genome shotgun (WGS) entry which is preliminary data.</text>
</comment>
<evidence type="ECO:0000313" key="1">
    <source>
        <dbReference type="EMBL" id="KAJ8119139.1"/>
    </source>
</evidence>
<name>A0ACC2IVM1_9PLEO</name>
<gene>
    <name evidence="1" type="ORF">OPT61_g30</name>
</gene>
<keyword evidence="2" id="KW-1185">Reference proteome</keyword>